<sequence length="137" mass="14837">MTKLNVQIAVLLARFIGNGIELPADEGCLSIRDVAKSAGSADLVAFQQEAFFEDAPRLSFEHIRHESASRIDARLLFVRIGGFRAGGHGARSIEFADSARLPVDGIFQPRCGGELEAAWGIVESKSERRFPIIGPTA</sequence>
<keyword evidence="2" id="KW-1185">Reference proteome</keyword>
<evidence type="ECO:0000313" key="1">
    <source>
        <dbReference type="EMBL" id="CAH0001574.1"/>
    </source>
</evidence>
<dbReference type="Proteomes" id="UP000754883">
    <property type="component" value="Unassembled WGS sequence"/>
</dbReference>
<reference evidence="1" key="1">
    <citation type="submission" date="2021-10" db="EMBL/GenBank/DDBJ databases">
        <authorList>
            <person name="Piombo E."/>
        </authorList>
    </citation>
    <scope>NUCLEOTIDE SEQUENCE</scope>
</reference>
<gene>
    <name evidence="1" type="ORF">CBYS24578_00001571</name>
</gene>
<organism evidence="1 2">
    <name type="scientific">Clonostachys byssicola</name>
    <dbReference type="NCBI Taxonomy" id="160290"/>
    <lineage>
        <taxon>Eukaryota</taxon>
        <taxon>Fungi</taxon>
        <taxon>Dikarya</taxon>
        <taxon>Ascomycota</taxon>
        <taxon>Pezizomycotina</taxon>
        <taxon>Sordariomycetes</taxon>
        <taxon>Hypocreomycetidae</taxon>
        <taxon>Hypocreales</taxon>
        <taxon>Bionectriaceae</taxon>
        <taxon>Clonostachys</taxon>
    </lineage>
</organism>
<comment type="caution">
    <text evidence="1">The sequence shown here is derived from an EMBL/GenBank/DDBJ whole genome shotgun (WGS) entry which is preliminary data.</text>
</comment>
<dbReference type="AlphaFoldDB" id="A0A9N9UYQ5"/>
<proteinExistence type="predicted"/>
<accession>A0A9N9UYQ5</accession>
<protein>
    <submittedName>
        <fullName evidence="1">Uncharacterized protein</fullName>
    </submittedName>
</protein>
<dbReference type="EMBL" id="CABFNO020001560">
    <property type="protein sequence ID" value="CAH0001574.1"/>
    <property type="molecule type" value="Genomic_DNA"/>
</dbReference>
<evidence type="ECO:0000313" key="2">
    <source>
        <dbReference type="Proteomes" id="UP000754883"/>
    </source>
</evidence>
<name>A0A9N9UYQ5_9HYPO</name>